<dbReference type="GeneTree" id="ENSGT00910000148230"/>
<sequence length="114" mass="12552">MRAHGFAAPGILYGLWAMPLFKEAGVRPAIVPLHLTAKILLSFSPIVLSHSYPGVQTSSLNPQKNLDSQIKELLDNSDSGPFLSEPLKLGTVYFSGLYCTLILLIKLKRKFQVI</sequence>
<dbReference type="Proteomes" id="UP000233100">
    <property type="component" value="Chromosome 8"/>
</dbReference>
<keyword evidence="2" id="KW-1185">Reference proteome</keyword>
<evidence type="ECO:0000313" key="1">
    <source>
        <dbReference type="Ensembl" id="ENSMFAP00000062633.1"/>
    </source>
</evidence>
<proteinExistence type="predicted"/>
<dbReference type="AlphaFoldDB" id="A0A7N9DAB2"/>
<evidence type="ECO:0000313" key="2">
    <source>
        <dbReference type="Proteomes" id="UP000233100"/>
    </source>
</evidence>
<protein>
    <submittedName>
        <fullName evidence="1">Uncharacterized protein</fullName>
    </submittedName>
</protein>
<reference evidence="1" key="3">
    <citation type="submission" date="2025-09" db="UniProtKB">
        <authorList>
            <consortium name="Ensembl"/>
        </authorList>
    </citation>
    <scope>IDENTIFICATION</scope>
</reference>
<reference evidence="1 2" key="1">
    <citation type="submission" date="2013-03" db="EMBL/GenBank/DDBJ databases">
        <authorList>
            <person name="Warren W."/>
            <person name="Wilson R.K."/>
        </authorList>
    </citation>
    <scope>NUCLEOTIDE SEQUENCE</scope>
</reference>
<dbReference type="Ensembl" id="ENSMFAT00000089625.1">
    <property type="protein sequence ID" value="ENSMFAP00000062633.1"/>
    <property type="gene ID" value="ENSMFAG00000062227.1"/>
</dbReference>
<reference evidence="1" key="2">
    <citation type="submission" date="2025-08" db="UniProtKB">
        <authorList>
            <consortium name="Ensembl"/>
        </authorList>
    </citation>
    <scope>IDENTIFICATION</scope>
</reference>
<organism evidence="1 2">
    <name type="scientific">Macaca fascicularis</name>
    <name type="common">Crab-eating macaque</name>
    <name type="synonym">Cynomolgus monkey</name>
    <dbReference type="NCBI Taxonomy" id="9541"/>
    <lineage>
        <taxon>Eukaryota</taxon>
        <taxon>Metazoa</taxon>
        <taxon>Chordata</taxon>
        <taxon>Craniata</taxon>
        <taxon>Vertebrata</taxon>
        <taxon>Euteleostomi</taxon>
        <taxon>Mammalia</taxon>
        <taxon>Eutheria</taxon>
        <taxon>Euarchontoglires</taxon>
        <taxon>Primates</taxon>
        <taxon>Haplorrhini</taxon>
        <taxon>Catarrhini</taxon>
        <taxon>Cercopithecidae</taxon>
        <taxon>Cercopithecinae</taxon>
        <taxon>Macaca</taxon>
    </lineage>
</organism>
<name>A0A7N9DAB2_MACFA</name>
<accession>A0A7N9DAB2</accession>